<dbReference type="Gene3D" id="3.30.450.30">
    <property type="entry name" value="Dynein light chain 2a, cytoplasmic"/>
    <property type="match status" value="1"/>
</dbReference>
<dbReference type="Proteomes" id="UP000320184">
    <property type="component" value="Unassembled WGS sequence"/>
</dbReference>
<protein>
    <submittedName>
        <fullName evidence="1">Roadblock/LC7 domain-containing protein</fullName>
    </submittedName>
</protein>
<dbReference type="GO" id="GO:0032008">
    <property type="term" value="P:positive regulation of TOR signaling"/>
    <property type="evidence" value="ECO:0007669"/>
    <property type="project" value="InterPro"/>
</dbReference>
<evidence type="ECO:0000313" key="2">
    <source>
        <dbReference type="Proteomes" id="UP000320184"/>
    </source>
</evidence>
<name>A0A538SLS8_UNCEI</name>
<comment type="caution">
    <text evidence="1">The sequence shown here is derived from an EMBL/GenBank/DDBJ whole genome shotgun (WGS) entry which is preliminary data.</text>
</comment>
<gene>
    <name evidence="1" type="ORF">E6K73_03145</name>
</gene>
<dbReference type="AlphaFoldDB" id="A0A538SLS8"/>
<dbReference type="InterPro" id="IPR037587">
    <property type="entry name" value="LAMTOR2-like"/>
</dbReference>
<sequence length="166" mass="17932">MPQWTLFENDFHAIDAVLNDFLDRTNALSVHLVDRSGQLITSAGRTGDFDPTAFASLIAADFTANAELAQLLGEKSADAVVSEGKNRSVHSCMLAGRVIMSTVFDRRSTLGLVRFRAQRAVQALDVVFRGLFEKVGLGESTPNVLSSRAPEFAAEAGREVDALFGD</sequence>
<proteinExistence type="predicted"/>
<evidence type="ECO:0000313" key="1">
    <source>
        <dbReference type="EMBL" id="TMQ52305.1"/>
    </source>
</evidence>
<dbReference type="EMBL" id="VBOT01000037">
    <property type="protein sequence ID" value="TMQ52305.1"/>
    <property type="molecule type" value="Genomic_DNA"/>
</dbReference>
<dbReference type="GO" id="GO:0005085">
    <property type="term" value="F:guanyl-nucleotide exchange factor activity"/>
    <property type="evidence" value="ECO:0007669"/>
    <property type="project" value="InterPro"/>
</dbReference>
<organism evidence="1 2">
    <name type="scientific">Eiseniibacteriota bacterium</name>
    <dbReference type="NCBI Taxonomy" id="2212470"/>
    <lineage>
        <taxon>Bacteria</taxon>
        <taxon>Candidatus Eiseniibacteriota</taxon>
    </lineage>
</organism>
<dbReference type="SUPFAM" id="SSF103196">
    <property type="entry name" value="Roadblock/LC7 domain"/>
    <property type="match status" value="1"/>
</dbReference>
<dbReference type="GO" id="GO:0060090">
    <property type="term" value="F:molecular adaptor activity"/>
    <property type="evidence" value="ECO:0007669"/>
    <property type="project" value="InterPro"/>
</dbReference>
<reference evidence="1 2" key="1">
    <citation type="journal article" date="2019" name="Nat. Microbiol.">
        <title>Mediterranean grassland soil C-N compound turnover is dependent on rainfall and depth, and is mediated by genomically divergent microorganisms.</title>
        <authorList>
            <person name="Diamond S."/>
            <person name="Andeer P.F."/>
            <person name="Li Z."/>
            <person name="Crits-Christoph A."/>
            <person name="Burstein D."/>
            <person name="Anantharaman K."/>
            <person name="Lane K.R."/>
            <person name="Thomas B.C."/>
            <person name="Pan C."/>
            <person name="Northen T.R."/>
            <person name="Banfield J.F."/>
        </authorList>
    </citation>
    <scope>NUCLEOTIDE SEQUENCE [LARGE SCALE GENOMIC DNA]</scope>
    <source>
        <strain evidence="1">WS_3</strain>
    </source>
</reference>
<dbReference type="PANTHER" id="PTHR13323">
    <property type="entry name" value="LATE ENDOSOMAL/LYSOSOMAL MP1 INTERACTING PROTEIN"/>
    <property type="match status" value="1"/>
</dbReference>
<accession>A0A538SLS8</accession>